<keyword evidence="2" id="KW-0732">Signal</keyword>
<dbReference type="InterPro" id="IPR011042">
    <property type="entry name" value="6-blade_b-propeller_TolB-like"/>
</dbReference>
<proteinExistence type="inferred from homology"/>
<reference evidence="3 4" key="1">
    <citation type="submission" date="2016-10" db="EMBL/GenBank/DDBJ databases">
        <authorList>
            <person name="de Groot N.N."/>
        </authorList>
    </citation>
    <scope>NUCLEOTIDE SEQUENCE [LARGE SCALE GENOMIC DNA]</scope>
    <source>
        <strain evidence="3 4">DSM 46701</strain>
    </source>
</reference>
<dbReference type="PANTHER" id="PTHR36842">
    <property type="entry name" value="PROTEIN TOLB HOMOLOG"/>
    <property type="match status" value="1"/>
</dbReference>
<keyword evidence="4" id="KW-1185">Reference proteome</keyword>
<evidence type="ECO:0000256" key="2">
    <source>
        <dbReference type="SAM" id="SignalP"/>
    </source>
</evidence>
<protein>
    <submittedName>
        <fullName evidence="3">WD40-like Beta Propeller Repeat</fullName>
    </submittedName>
</protein>
<dbReference type="InterPro" id="IPR011659">
    <property type="entry name" value="WD40"/>
</dbReference>
<dbReference type="Pfam" id="PF07676">
    <property type="entry name" value="PD40"/>
    <property type="match status" value="2"/>
</dbReference>
<feature type="signal peptide" evidence="2">
    <location>
        <begin position="1"/>
        <end position="25"/>
    </location>
</feature>
<dbReference type="AlphaFoldDB" id="A0A1H8IC32"/>
<sequence>MIRWKAAMGALAIIFSLSLPPFTYASADASTRGSGLDRAGFNAIVEWNRESLSRIVRWHRQFVNSIVYAKWDEGYNIYISKPDGTDEKQLTNRYGEYAVEPRIHPMGMKVMYRIERDLYIVNILTGEEKLIPYQSDEVENNASWTKDGKILYDNGTDIFLMEEDGSNRVNLTDRYEGRATHATLSPDGSKLAFENWGHVYVMDMNTKEVKQIYTGGRDPEFSPIGNRLVVTLDSYYEGAVITMDADGQNVQKISVGNLINLSDPTWSPDGKRIAFNAPYNVYTINSDGTNLQKITNQTSYVGNWSRAMIR</sequence>
<comment type="similarity">
    <text evidence="1">Belongs to the TolB family.</text>
</comment>
<dbReference type="PANTHER" id="PTHR36842:SF1">
    <property type="entry name" value="PROTEIN TOLB"/>
    <property type="match status" value="1"/>
</dbReference>
<dbReference type="RefSeq" id="WP_089971974.1">
    <property type="nucleotide sequence ID" value="NZ_FOCQ01000017.1"/>
</dbReference>
<dbReference type="SUPFAM" id="SSF69304">
    <property type="entry name" value="Tricorn protease N-terminal domain"/>
    <property type="match status" value="1"/>
</dbReference>
<gene>
    <name evidence="3" type="ORF">SAMN05444955_11717</name>
</gene>
<evidence type="ECO:0000313" key="4">
    <source>
        <dbReference type="Proteomes" id="UP000199695"/>
    </source>
</evidence>
<evidence type="ECO:0000313" key="3">
    <source>
        <dbReference type="EMBL" id="SEN66004.1"/>
    </source>
</evidence>
<feature type="chain" id="PRO_5039016940" evidence="2">
    <location>
        <begin position="26"/>
        <end position="310"/>
    </location>
</feature>
<dbReference type="Proteomes" id="UP000199695">
    <property type="component" value="Unassembled WGS sequence"/>
</dbReference>
<dbReference type="OrthoDB" id="108903at2"/>
<name>A0A1H8IC32_9BACL</name>
<dbReference type="Gene3D" id="2.120.10.30">
    <property type="entry name" value="TolB, C-terminal domain"/>
    <property type="match status" value="2"/>
</dbReference>
<organism evidence="3 4">
    <name type="scientific">Lihuaxuella thermophila</name>
    <dbReference type="NCBI Taxonomy" id="1173111"/>
    <lineage>
        <taxon>Bacteria</taxon>
        <taxon>Bacillati</taxon>
        <taxon>Bacillota</taxon>
        <taxon>Bacilli</taxon>
        <taxon>Bacillales</taxon>
        <taxon>Thermoactinomycetaceae</taxon>
        <taxon>Lihuaxuella</taxon>
    </lineage>
</organism>
<evidence type="ECO:0000256" key="1">
    <source>
        <dbReference type="ARBA" id="ARBA00009820"/>
    </source>
</evidence>
<accession>A0A1H8IC32</accession>
<dbReference type="STRING" id="1173111.SAMN05444955_11717"/>
<dbReference type="EMBL" id="FOCQ01000017">
    <property type="protein sequence ID" value="SEN66004.1"/>
    <property type="molecule type" value="Genomic_DNA"/>
</dbReference>